<dbReference type="Gene3D" id="3.20.20.140">
    <property type="entry name" value="Metal-dependent hydrolases"/>
    <property type="match status" value="1"/>
</dbReference>
<dbReference type="Gene3D" id="2.30.40.10">
    <property type="entry name" value="Urease, subunit C, domain 1"/>
    <property type="match status" value="1"/>
</dbReference>
<dbReference type="RefSeq" id="XP_012181035.1">
    <property type="nucleotide sequence ID" value="XM_012325645.1"/>
</dbReference>
<accession>J4HW71</accession>
<name>J4HW71_9APHY</name>
<dbReference type="HOGENOM" id="CLU_012358_2_3_1"/>
<dbReference type="InterPro" id="IPR050287">
    <property type="entry name" value="MTA/SAH_deaminase"/>
</dbReference>
<dbReference type="Proteomes" id="UP000006352">
    <property type="component" value="Unassembled WGS sequence"/>
</dbReference>
<dbReference type="AlphaFoldDB" id="J4HW71"/>
<feature type="domain" description="Amidohydrolase-related" evidence="1">
    <location>
        <begin position="56"/>
        <end position="428"/>
    </location>
</feature>
<dbReference type="GeneID" id="24096663"/>
<dbReference type="PANTHER" id="PTHR43794:SF5">
    <property type="entry name" value="CHLOROHYDROLASE FAMILY PROTEIN"/>
    <property type="match status" value="1"/>
</dbReference>
<dbReference type="GO" id="GO:0016810">
    <property type="term" value="F:hydrolase activity, acting on carbon-nitrogen (but not peptide) bonds"/>
    <property type="evidence" value="ECO:0007669"/>
    <property type="project" value="InterPro"/>
</dbReference>
<reference evidence="2 3" key="1">
    <citation type="journal article" date="2012" name="Appl. Environ. Microbiol.">
        <title>Short-read sequencing for genomic analysis of the brown rot fungus Fibroporia radiculosa.</title>
        <authorList>
            <person name="Tang J.D."/>
            <person name="Perkins A.D."/>
            <person name="Sonstegard T.S."/>
            <person name="Schroeder S.G."/>
            <person name="Burgess S.C."/>
            <person name="Diehl S.V."/>
        </authorList>
    </citation>
    <scope>NUCLEOTIDE SEQUENCE [LARGE SCALE GENOMIC DNA]</scope>
    <source>
        <strain evidence="2 3">TFFH 294</strain>
    </source>
</reference>
<dbReference type="InterPro" id="IPR011059">
    <property type="entry name" value="Metal-dep_hydrolase_composite"/>
</dbReference>
<dbReference type="OrthoDB" id="194468at2759"/>
<dbReference type="SUPFAM" id="SSF51338">
    <property type="entry name" value="Composite domain of metallo-dependent hydrolases"/>
    <property type="match status" value="2"/>
</dbReference>
<dbReference type="STRING" id="599839.J4HW71"/>
<dbReference type="Pfam" id="PF01979">
    <property type="entry name" value="Amidohydro_1"/>
    <property type="match status" value="1"/>
</dbReference>
<dbReference type="PANTHER" id="PTHR43794">
    <property type="entry name" value="AMINOHYDROLASE SSNA-RELATED"/>
    <property type="match status" value="1"/>
</dbReference>
<dbReference type="InterPro" id="IPR006680">
    <property type="entry name" value="Amidohydro-rel"/>
</dbReference>
<dbReference type="InParanoid" id="J4HW71"/>
<evidence type="ECO:0000313" key="2">
    <source>
        <dbReference type="EMBL" id="CCM01752.1"/>
    </source>
</evidence>
<evidence type="ECO:0000259" key="1">
    <source>
        <dbReference type="Pfam" id="PF01979"/>
    </source>
</evidence>
<evidence type="ECO:0000313" key="3">
    <source>
        <dbReference type="Proteomes" id="UP000006352"/>
    </source>
</evidence>
<dbReference type="InterPro" id="IPR032466">
    <property type="entry name" value="Metal_Hydrolase"/>
</dbReference>
<dbReference type="FunCoup" id="J4HW71">
    <property type="interactions" value="1"/>
</dbReference>
<proteinExistence type="predicted"/>
<dbReference type="SUPFAM" id="SSF51556">
    <property type="entry name" value="Metallo-dependent hydrolases"/>
    <property type="match status" value="1"/>
</dbReference>
<sequence length="478" mass="52628">MSYLLKGGSIATFVDGSSQPKCYTADVLVEDTKITQIAPDIVAGPNVEVIDCQGKWITPGMVDTHRHLFMTVLRGEQGDWLLSEYIVKMTWTIQHALTVDEVRIGQLAGCLDALQCGVTTVLDHFHSATTAEHAEASLAATIQSGARVVWCPARQSGATQLFPTLEYGDEEETFKWQMAKLKEWGTKDNGNLTPDGRVTLGLSYDLMGIGPMSVHQEVINYAREVGCKIITAHAVKQPKIIPFRDGGLLGPDVIFSHCNTLFDHTDPDDEHWAALKDNDVAIASTPVDELGMAHGNPIAFEAVRRGVRCGLGADCTSVNGGDIFTQMRCVLQFVRARRHEHVERNKHTLPQYNNETCADAFRLATLGGAEALNMSNIIGSIEVGKKADIVIFDTDSPNLAGIDDPILGVTFHATNADVELVMVNGEIVKRNGRLTKVLWGPVARELKQRANEVRERFPRDFLEARWNKYYQANGAPMF</sequence>
<keyword evidence="3" id="KW-1185">Reference proteome</keyword>
<organism evidence="2 3">
    <name type="scientific">Fibroporia radiculosa</name>
    <dbReference type="NCBI Taxonomy" id="599839"/>
    <lineage>
        <taxon>Eukaryota</taxon>
        <taxon>Fungi</taxon>
        <taxon>Dikarya</taxon>
        <taxon>Basidiomycota</taxon>
        <taxon>Agaricomycotina</taxon>
        <taxon>Agaricomycetes</taxon>
        <taxon>Polyporales</taxon>
        <taxon>Fibroporiaceae</taxon>
        <taxon>Fibroporia</taxon>
    </lineage>
</organism>
<protein>
    <recommendedName>
        <fullName evidence="1">Amidohydrolase-related domain-containing protein</fullName>
    </recommendedName>
</protein>
<dbReference type="EMBL" id="HE797048">
    <property type="protein sequence ID" value="CCM01752.1"/>
    <property type="molecule type" value="Genomic_DNA"/>
</dbReference>
<gene>
    <name evidence="2" type="ORF">FIBRA_03818</name>
</gene>